<dbReference type="Pfam" id="PF03319">
    <property type="entry name" value="EutN_CcmL"/>
    <property type="match status" value="1"/>
</dbReference>
<evidence type="ECO:0000313" key="4">
    <source>
        <dbReference type="EMBL" id="XFO74282.1"/>
    </source>
</evidence>
<dbReference type="CDD" id="cd01614">
    <property type="entry name" value="EutN_CcmL"/>
    <property type="match status" value="1"/>
</dbReference>
<dbReference type="RefSeq" id="WP_093794729.1">
    <property type="nucleotide sequence ID" value="NZ_CP155571.1"/>
</dbReference>
<keyword evidence="5" id="KW-1185">Reference proteome</keyword>
<sequence>MIIARVIGNVWATRKEESLRGLKFLVVQPVAINYQEAGGVYLESRGDTLVVGDKIGAGESEIVMVAGGSSARQSLADTHIPIDAMVVGIIDKETFESGSGERYE</sequence>
<name>A0ABZ3J7B7_SPOA4</name>
<keyword evidence="2" id="KW-1282">Carboxysome</keyword>
<dbReference type="PROSITE" id="PS51932">
    <property type="entry name" value="BMV"/>
    <property type="match status" value="1"/>
</dbReference>
<dbReference type="EMBL" id="CP155571">
    <property type="protein sequence ID" value="XFO74282.1"/>
    <property type="molecule type" value="Genomic_DNA"/>
</dbReference>
<gene>
    <name evidence="4" type="primary">ccmL_3</name>
    <name evidence="4" type="ORF">SPACI_043910</name>
</gene>
<dbReference type="Gene3D" id="2.40.50.220">
    <property type="entry name" value="EutN/Ccml"/>
    <property type="match status" value="1"/>
</dbReference>
<evidence type="ECO:0000256" key="2">
    <source>
        <dbReference type="ARBA" id="ARBA00023669"/>
    </source>
</evidence>
<reference evidence="4" key="1">
    <citation type="submission" date="2024-05" db="EMBL/GenBank/DDBJ databases">
        <title>Isolation and characterization of Sporomusa carbonis sp. nov., a carboxydotrophic hydrogenogen in the genus of Sporomusa isolated from a charcoal burning pile.</title>
        <authorList>
            <person name="Boeer T."/>
            <person name="Rosenbaum F."/>
            <person name="Eysell L."/>
            <person name="Mueller V."/>
            <person name="Daniel R."/>
            <person name="Poehlein A."/>
        </authorList>
    </citation>
    <scope>NUCLEOTIDE SEQUENCE [LARGE SCALE GENOMIC DNA]</scope>
    <source>
        <strain evidence="4">DSM 3132</strain>
    </source>
</reference>
<dbReference type="SUPFAM" id="SSF159133">
    <property type="entry name" value="EutN/CcmL-like"/>
    <property type="match status" value="1"/>
</dbReference>
<evidence type="ECO:0000256" key="3">
    <source>
        <dbReference type="ARBA" id="ARBA00024446"/>
    </source>
</evidence>
<dbReference type="Proteomes" id="UP000216052">
    <property type="component" value="Chromosome"/>
</dbReference>
<evidence type="ECO:0000256" key="1">
    <source>
        <dbReference type="ARBA" id="ARBA00023587"/>
    </source>
</evidence>
<accession>A0ABZ3J7B7</accession>
<organism evidence="4 5">
    <name type="scientific">Sporomusa acidovorans (strain ATCC 49682 / DSM 3132 / Mol)</name>
    <dbReference type="NCBI Taxonomy" id="1123286"/>
    <lineage>
        <taxon>Bacteria</taxon>
        <taxon>Bacillati</taxon>
        <taxon>Bacillota</taxon>
        <taxon>Negativicutes</taxon>
        <taxon>Selenomonadales</taxon>
        <taxon>Sporomusaceae</taxon>
        <taxon>Sporomusa</taxon>
    </lineage>
</organism>
<keyword evidence="3" id="KW-1283">Bacterial microcompartment</keyword>
<proteinExistence type="predicted"/>
<comment type="subcellular location">
    <subcellularLocation>
        <location evidence="1">Carboxysome</location>
    </subcellularLocation>
</comment>
<protein>
    <submittedName>
        <fullName evidence="4">Carbon dioxide concentrating mechanism protein CcmL</fullName>
    </submittedName>
</protein>
<evidence type="ECO:0000313" key="5">
    <source>
        <dbReference type="Proteomes" id="UP000216052"/>
    </source>
</evidence>
<dbReference type="PANTHER" id="PTHR36539">
    <property type="entry name" value="ETHANOLAMINE UTILIZATION PROTEIN EUTN"/>
    <property type="match status" value="1"/>
</dbReference>
<dbReference type="InterPro" id="IPR004992">
    <property type="entry name" value="EutN_CcmL"/>
</dbReference>
<dbReference type="InterPro" id="IPR036677">
    <property type="entry name" value="EutN_CcmL_sf"/>
</dbReference>
<dbReference type="PANTHER" id="PTHR36539:SF2">
    <property type="entry name" value="ETHANOLAMINE UTILIZATION PROTEIN"/>
    <property type="match status" value="1"/>
</dbReference>